<dbReference type="OrthoDB" id="2186662at2759"/>
<comment type="similarity">
    <text evidence="8">Belongs to the IFT172 family.</text>
</comment>
<comment type="subcellular location">
    <subcellularLocation>
        <location evidence="1">Cell projection</location>
        <location evidence="1">Cilium</location>
    </subcellularLocation>
</comment>
<dbReference type="GO" id="GO:0042073">
    <property type="term" value="P:intraciliary transport"/>
    <property type="evidence" value="ECO:0007669"/>
    <property type="project" value="TreeGrafter"/>
</dbReference>
<dbReference type="Pfam" id="PF24762">
    <property type="entry name" value="TPR_IF140-IFT172"/>
    <property type="match status" value="1"/>
</dbReference>
<keyword evidence="5" id="KW-0802">TPR repeat</keyword>
<dbReference type="InterPro" id="IPR001680">
    <property type="entry name" value="WD40_rpt"/>
</dbReference>
<name>A0A7R8ULT5_HERIL</name>
<dbReference type="Gene3D" id="2.130.10.10">
    <property type="entry name" value="YVTN repeat-like/Quinoprotein amine dehydrogenase"/>
    <property type="match status" value="1"/>
</dbReference>
<reference evidence="11 12" key="1">
    <citation type="submission" date="2020-11" db="EMBL/GenBank/DDBJ databases">
        <authorList>
            <person name="Wallbank WR R."/>
            <person name="Pardo Diaz C."/>
            <person name="Kozak K."/>
            <person name="Martin S."/>
            <person name="Jiggins C."/>
            <person name="Moest M."/>
            <person name="Warren A I."/>
            <person name="Generalovic N T."/>
            <person name="Byers J.R.P. K."/>
            <person name="Montejo-Kovacevich G."/>
            <person name="Yen C E."/>
        </authorList>
    </citation>
    <scope>NUCLEOTIDE SEQUENCE [LARGE SCALE GENOMIC DNA]</scope>
</reference>
<dbReference type="InterPro" id="IPR011990">
    <property type="entry name" value="TPR-like_helical_dom_sf"/>
</dbReference>
<keyword evidence="6" id="KW-0969">Cilium</keyword>
<dbReference type="EMBL" id="LR899010">
    <property type="protein sequence ID" value="CAD7083033.1"/>
    <property type="molecule type" value="Genomic_DNA"/>
</dbReference>
<evidence type="ECO:0000256" key="8">
    <source>
        <dbReference type="ARBA" id="ARBA00038130"/>
    </source>
</evidence>
<dbReference type="SUPFAM" id="SSF82171">
    <property type="entry name" value="DPP6 N-terminal domain-like"/>
    <property type="match status" value="1"/>
</dbReference>
<sequence length="1757" mass="197007">MQLKYLKTLLDGQDHLNRIAGLAWSPNHQKLAVATADRHILLFDEAGERRDKFSTKPSNPALGKASYVIRAIAFSPDSTKLAVAQSDSIVYVYKLGETWSDKKVICNKFPQSSAVTALIWLASGPIIAGLDDGKVRALNCKTNKSQSLYNAESMTISLAANTKGTGFLSGHDDGNVIRFFVASESGEASGRLLQHPVPPFALAWPQGGVAVAGCDRKVTFYDLQGRQVRNFDYSRNDSERDFAVASSSPNGQAVAFGGCERIRIFTWSPRLASWNESAVKEIDNFYTTTSLAWRRDGARLAVGSVSGAVITFESVLRRTIWQDKFELIFIAPSQILVKSMQNTSLQMVIESQLGLEIDDVRIMGKDNYLLGRTEESLLLCDLTRNLTSEVPWTTTGRQERFYFENPNVCLIFNAGELSLVEYGENSILGSVRTEFVNPHVISVRLNERGNSSDNKKLAFLLDMKTICVVDLITQSTITQVGHDSKIDWIELSETGHKLLFRDRKMRQHYRLLKVVLFTDEKLILVDIYTSKKRTLLGKVSFVQWVIQSDVAVAQSDNNLAIWYNIDLPEHVTIIPIRGEAFDVIREDGKTTVHTQEGPSEHTYQLDEGLVEFGTAVNDSDFGRAVTFLESLGDNPAAKAMWHNLAVISLEQENFRVAQKCFAALGNVSKAFFLGEMIQAADKYEELYGPGVKCPEVRAKMALLYSDLRAAERIYLENGDIEAALTMYKNLRLWDEAIALAERRGYSDLNKLREQQMSFLLSTEQEEKAGRALEDQEEVEKAMSLYLKAKKPARAARLAMKVPYLLNNEDLMGRVTEALIRAEQFELAGDIAQKLSRPEAALTLYRKGGAYARALELARKVSPDDVTTLEEEWGDWLVSNKQLDASINHYIEAGATEKALESAVGAKQWRKAVQIAKVLDEPVTIQKYAPELARHLSFTGDLAGAEDLLVRSKLYKDAIELLNKHGQWERAYNIAEEYLGTEEMRDTFVNLAASLEEQGKYRDAEKVLLAINEPDLAIAMYKRLELYDSMIRLVEKYHKDLVDSTHLHLARQLEAKGKLKNAEMHFLAGGDWKSVVHMYCGAGRWEDGFRIAKQKGTEGASNQVAYMWAKSLPVEGAARLLTKLGLLDTALGFACDSGHFDFAMDLCRLTGKPADDVHLKIAMALEDEGKFLEAEEEFIRANKPKEAIMMHTHSGDWKSALRVAETYLPEVVNEVLISQAGSALETRNYPEYEALLLRAQRPDLVIQHYREYQMYEDAIRIAEEHLPAAVAELKKIQAQEQRQSASSNPGDSKSYLQHASEFARNEEFKKAAECLLMIDTSNADEATVERALIRCAEICNQFLEGKEAIEIAHQLGPRLVQINQIGPAAQLYLAAELPKEAVDVFIHAEQWSKARRLAKEIDTDLVSYVETRQKSRLKTDGNIEQLADIDIMSALDMLAEQGQWTRCIEKAKQQNSQILHKYLALYAAQLIRDGEGPAALVLYLTHGAPAAQQNFNIYNRIALECFALREQVGSEIWKDLRAFLFQLTQTIKASEHSETEILDRFDLLLLIAHYYTTRAACREVQALHAMSVKISVALLRHTDIIPVDKGYYEAGIDLRSVGRESEAFVILNHYLDVCEAIEEGSGNLVDHSDLSTTDFPSSVPIPEELHLKNEPNLHEDIREWVLAISVDQKVDQTLPVDDRNLFESSLGLSDVACIVSGYPVVGRQPVTFQRSNKQANRDAWSKLNVAAKMAPQSKIPDIIEFIEKLCGPANFVLH</sequence>
<evidence type="ECO:0000256" key="5">
    <source>
        <dbReference type="ARBA" id="ARBA00022803"/>
    </source>
</evidence>
<organism evidence="11 12">
    <name type="scientific">Hermetia illucens</name>
    <name type="common">Black soldier fly</name>
    <dbReference type="NCBI Taxonomy" id="343691"/>
    <lineage>
        <taxon>Eukaryota</taxon>
        <taxon>Metazoa</taxon>
        <taxon>Ecdysozoa</taxon>
        <taxon>Arthropoda</taxon>
        <taxon>Hexapoda</taxon>
        <taxon>Insecta</taxon>
        <taxon>Pterygota</taxon>
        <taxon>Neoptera</taxon>
        <taxon>Endopterygota</taxon>
        <taxon>Diptera</taxon>
        <taxon>Brachycera</taxon>
        <taxon>Stratiomyomorpha</taxon>
        <taxon>Stratiomyidae</taxon>
        <taxon>Hermetiinae</taxon>
        <taxon>Hermetia</taxon>
    </lineage>
</organism>
<dbReference type="InterPro" id="IPR036322">
    <property type="entry name" value="WD40_repeat_dom_sf"/>
</dbReference>
<gene>
    <name evidence="11" type="ORF">HERILL_LOCUS6021</name>
</gene>
<dbReference type="InterPro" id="IPR056168">
    <property type="entry name" value="TPR_IF140/IFT172/WDR19"/>
</dbReference>
<evidence type="ECO:0000256" key="7">
    <source>
        <dbReference type="ARBA" id="ARBA00023273"/>
    </source>
</evidence>
<keyword evidence="2" id="KW-0217">Developmental protein</keyword>
<dbReference type="SUPFAM" id="SSF50978">
    <property type="entry name" value="WD40 repeat-like"/>
    <property type="match status" value="1"/>
</dbReference>
<evidence type="ECO:0000256" key="6">
    <source>
        <dbReference type="ARBA" id="ARBA00023069"/>
    </source>
</evidence>
<keyword evidence="4" id="KW-0677">Repeat</keyword>
<dbReference type="SMART" id="SM00320">
    <property type="entry name" value="WD40"/>
    <property type="match status" value="6"/>
</dbReference>
<evidence type="ECO:0000256" key="3">
    <source>
        <dbReference type="ARBA" id="ARBA00022574"/>
    </source>
</evidence>
<proteinExistence type="inferred from homology"/>
<protein>
    <recommendedName>
        <fullName evidence="13">Intraflagellar transport protein 172 homolog</fullName>
    </recommendedName>
</protein>
<evidence type="ECO:0000313" key="12">
    <source>
        <dbReference type="Proteomes" id="UP000594454"/>
    </source>
</evidence>
<dbReference type="GO" id="GO:0030992">
    <property type="term" value="C:intraciliary transport particle B"/>
    <property type="evidence" value="ECO:0007669"/>
    <property type="project" value="TreeGrafter"/>
</dbReference>
<evidence type="ECO:0000259" key="9">
    <source>
        <dbReference type="Pfam" id="PF23387"/>
    </source>
</evidence>
<evidence type="ECO:0000313" key="11">
    <source>
        <dbReference type="EMBL" id="CAD7083033.1"/>
    </source>
</evidence>
<evidence type="ECO:0000256" key="2">
    <source>
        <dbReference type="ARBA" id="ARBA00022473"/>
    </source>
</evidence>
<dbReference type="FunCoup" id="A0A7R8ULT5">
    <property type="interactions" value="90"/>
</dbReference>
<dbReference type="Pfam" id="PF23387">
    <property type="entry name" value="TPR_IFT80_172"/>
    <property type="match status" value="1"/>
</dbReference>
<keyword evidence="7" id="KW-0966">Cell projection</keyword>
<dbReference type="PANTHER" id="PTHR15722:SF2">
    <property type="entry name" value="INTRAFLAGELLAR TRANSPORT PROTEIN 172 HOMOLOG"/>
    <property type="match status" value="1"/>
</dbReference>
<dbReference type="GO" id="GO:0005930">
    <property type="term" value="C:axoneme"/>
    <property type="evidence" value="ECO:0007669"/>
    <property type="project" value="TreeGrafter"/>
</dbReference>
<dbReference type="Pfam" id="PF00400">
    <property type="entry name" value="WD40"/>
    <property type="match status" value="1"/>
</dbReference>
<dbReference type="SUPFAM" id="SSF48452">
    <property type="entry name" value="TPR-like"/>
    <property type="match status" value="1"/>
</dbReference>
<dbReference type="InterPro" id="IPR056157">
    <property type="entry name" value="TPR_IFT80_172_dom"/>
</dbReference>
<dbReference type="PANTHER" id="PTHR15722">
    <property type="entry name" value="IFT140/172-RELATED"/>
    <property type="match status" value="1"/>
</dbReference>
<dbReference type="GO" id="GO:0036064">
    <property type="term" value="C:ciliary basal body"/>
    <property type="evidence" value="ECO:0007669"/>
    <property type="project" value="TreeGrafter"/>
</dbReference>
<dbReference type="Proteomes" id="UP000594454">
    <property type="component" value="Chromosome 2"/>
</dbReference>
<dbReference type="InterPro" id="IPR015943">
    <property type="entry name" value="WD40/YVTN_repeat-like_dom_sf"/>
</dbReference>
<evidence type="ECO:0000256" key="1">
    <source>
        <dbReference type="ARBA" id="ARBA00004138"/>
    </source>
</evidence>
<keyword evidence="3" id="KW-0853">WD repeat</keyword>
<dbReference type="InParanoid" id="A0A7R8ULT5"/>
<feature type="domain" description="IF140/IFT172/WDR19 TPR" evidence="10">
    <location>
        <begin position="943"/>
        <end position="1272"/>
    </location>
</feature>
<feature type="domain" description="IFT80/172/WDR35 TPR" evidence="9">
    <location>
        <begin position="640"/>
        <end position="780"/>
    </location>
</feature>
<evidence type="ECO:0008006" key="13">
    <source>
        <dbReference type="Google" id="ProtNLM"/>
    </source>
</evidence>
<dbReference type="Gene3D" id="1.25.40.470">
    <property type="match status" value="4"/>
</dbReference>
<dbReference type="FunFam" id="1.25.40.470:FF:000021">
    <property type="entry name" value="Intraflagellar transport protein osm-1"/>
    <property type="match status" value="1"/>
</dbReference>
<evidence type="ECO:0000256" key="4">
    <source>
        <dbReference type="ARBA" id="ARBA00022737"/>
    </source>
</evidence>
<accession>A0A7R8ULT5</accession>
<keyword evidence="12" id="KW-1185">Reference proteome</keyword>
<evidence type="ECO:0000259" key="10">
    <source>
        <dbReference type="Pfam" id="PF24762"/>
    </source>
</evidence>